<dbReference type="OMA" id="ETHVFGP"/>
<evidence type="ECO:0000256" key="2">
    <source>
        <dbReference type="ARBA" id="ARBA00023002"/>
    </source>
</evidence>
<dbReference type="PRINTS" id="PR00081">
    <property type="entry name" value="GDHRDH"/>
</dbReference>
<accession>U1GMI6</accession>
<dbReference type="AlphaFoldDB" id="U1GMI6"/>
<dbReference type="InterPro" id="IPR002347">
    <property type="entry name" value="SDR_fam"/>
</dbReference>
<comment type="similarity">
    <text evidence="1 3">Belongs to the short-chain dehydrogenases/reductases (SDR) family.</text>
</comment>
<dbReference type="PANTHER" id="PTHR43976:SF16">
    <property type="entry name" value="SHORT-CHAIN DEHYDROGENASE_REDUCTASE FAMILY PROTEIN"/>
    <property type="match status" value="1"/>
</dbReference>
<organism evidence="4 5">
    <name type="scientific">Endocarpon pusillum (strain Z07020 / HMAS-L-300199)</name>
    <name type="common">Lichen-forming fungus</name>
    <dbReference type="NCBI Taxonomy" id="1263415"/>
    <lineage>
        <taxon>Eukaryota</taxon>
        <taxon>Fungi</taxon>
        <taxon>Dikarya</taxon>
        <taxon>Ascomycota</taxon>
        <taxon>Pezizomycotina</taxon>
        <taxon>Eurotiomycetes</taxon>
        <taxon>Chaetothyriomycetidae</taxon>
        <taxon>Verrucariales</taxon>
        <taxon>Verrucariaceae</taxon>
        <taxon>Endocarpon</taxon>
    </lineage>
</organism>
<evidence type="ECO:0000313" key="4">
    <source>
        <dbReference type="EMBL" id="ERF73478.1"/>
    </source>
</evidence>
<dbReference type="RefSeq" id="XP_007800906.1">
    <property type="nucleotide sequence ID" value="XM_007802715.1"/>
</dbReference>
<dbReference type="HOGENOM" id="CLU_010194_2_9_1"/>
<keyword evidence="5" id="KW-1185">Reference proteome</keyword>
<dbReference type="SUPFAM" id="SSF51735">
    <property type="entry name" value="NAD(P)-binding Rossmann-fold domains"/>
    <property type="match status" value="1"/>
</dbReference>
<dbReference type="Gene3D" id="3.40.50.720">
    <property type="entry name" value="NAD(P)-binding Rossmann-like Domain"/>
    <property type="match status" value="1"/>
</dbReference>
<dbReference type="OrthoDB" id="1274115at2759"/>
<name>U1GMI6_ENDPU</name>
<dbReference type="eggNOG" id="KOG1209">
    <property type="taxonomic scope" value="Eukaryota"/>
</dbReference>
<dbReference type="PRINTS" id="PR00080">
    <property type="entry name" value="SDRFAMILY"/>
</dbReference>
<dbReference type="GeneID" id="19239135"/>
<dbReference type="Proteomes" id="UP000019373">
    <property type="component" value="Unassembled WGS sequence"/>
</dbReference>
<keyword evidence="2" id="KW-0560">Oxidoreductase</keyword>
<gene>
    <name evidence="4" type="ORF">EPUS_04101</name>
</gene>
<evidence type="ECO:0000256" key="1">
    <source>
        <dbReference type="ARBA" id="ARBA00006484"/>
    </source>
</evidence>
<dbReference type="Pfam" id="PF00106">
    <property type="entry name" value="adh_short"/>
    <property type="match status" value="1"/>
</dbReference>
<evidence type="ECO:0000313" key="5">
    <source>
        <dbReference type="Proteomes" id="UP000019373"/>
    </source>
</evidence>
<dbReference type="GO" id="GO:0016491">
    <property type="term" value="F:oxidoreductase activity"/>
    <property type="evidence" value="ECO:0007669"/>
    <property type="project" value="UniProtKB-KW"/>
</dbReference>
<proteinExistence type="inferred from homology"/>
<reference evidence="5" key="1">
    <citation type="journal article" date="2014" name="BMC Genomics">
        <title>Genome characteristics reveal the impact of lichenization on lichen-forming fungus Endocarpon pusillum Hedwig (Verrucariales, Ascomycota).</title>
        <authorList>
            <person name="Wang Y.-Y."/>
            <person name="Liu B."/>
            <person name="Zhang X.-Y."/>
            <person name="Zhou Q.-M."/>
            <person name="Zhang T."/>
            <person name="Li H."/>
            <person name="Yu Y.-F."/>
            <person name="Zhang X.-L."/>
            <person name="Hao X.-Y."/>
            <person name="Wang M."/>
            <person name="Wang L."/>
            <person name="Wei J.-C."/>
        </authorList>
    </citation>
    <scope>NUCLEOTIDE SEQUENCE [LARGE SCALE GENOMIC DNA]</scope>
    <source>
        <strain evidence="5">Z07020 / HMAS-L-300199</strain>
    </source>
</reference>
<dbReference type="InterPro" id="IPR036291">
    <property type="entry name" value="NAD(P)-bd_dom_sf"/>
</dbReference>
<sequence>MQDRVWLVTGATSDIGREIALHALQRGDTVVAAGRRPEALQDLARMGCKILVLDITSSAEEFNHTVEDVTKKVGRIEMLINAAGFLLEGCMEETSDRELLQVYSTNLFGLLRLRVAVLPQMRSRRQGVIANVARIGALQVAIGAGVFCSSKAAMTCATEALHAETSPLGINVCSIQLGHFRTAFLSPGPRLKTQITLADCDVFMESTRKIFDDFDGSQQGDSKEAGRVIVEVLIQSERAEGRCIPGCLAVGSDVAAATEKVQSSREVEMKAWALLSHSTDLTGS</sequence>
<dbReference type="EMBL" id="KE720951">
    <property type="protein sequence ID" value="ERF73478.1"/>
    <property type="molecule type" value="Genomic_DNA"/>
</dbReference>
<protein>
    <submittedName>
        <fullName evidence="4">Uncharacterized protein</fullName>
    </submittedName>
</protein>
<dbReference type="InterPro" id="IPR051911">
    <property type="entry name" value="SDR_oxidoreductase"/>
</dbReference>
<dbReference type="PANTHER" id="PTHR43976">
    <property type="entry name" value="SHORT CHAIN DEHYDROGENASE"/>
    <property type="match status" value="1"/>
</dbReference>
<evidence type="ECO:0000256" key="3">
    <source>
        <dbReference type="RuleBase" id="RU000363"/>
    </source>
</evidence>